<comment type="caution">
    <text evidence="1">The sequence shown here is derived from an EMBL/GenBank/DDBJ whole genome shotgun (WGS) entry which is preliminary data.</text>
</comment>
<protein>
    <submittedName>
        <fullName evidence="1">Uncharacterized protein</fullName>
    </submittedName>
</protein>
<proteinExistence type="predicted"/>
<dbReference type="Proteomes" id="UP001600165">
    <property type="component" value="Unassembled WGS sequence"/>
</dbReference>
<gene>
    <name evidence="1" type="ORF">ACFVKH_08720</name>
</gene>
<evidence type="ECO:0000313" key="1">
    <source>
        <dbReference type="EMBL" id="MFE4106356.1"/>
    </source>
</evidence>
<organism evidence="1 2">
    <name type="scientific">Almyronema epifaneia S1</name>
    <dbReference type="NCBI Taxonomy" id="2991925"/>
    <lineage>
        <taxon>Bacteria</taxon>
        <taxon>Bacillati</taxon>
        <taxon>Cyanobacteriota</taxon>
        <taxon>Cyanophyceae</taxon>
        <taxon>Nodosilineales</taxon>
        <taxon>Nodosilineaceae</taxon>
        <taxon>Almyronema</taxon>
        <taxon>Almyronema epifaneia</taxon>
    </lineage>
</organism>
<sequence>MLATQFNCLSYHGWQIRVTQEAEDFGFECYPPDQLDFCNNGEYYSDRVAAFCAACEFIDREIAIQALLELAEAWLESGSIDEIEYWNLTDFS</sequence>
<evidence type="ECO:0000313" key="2">
    <source>
        <dbReference type="Proteomes" id="UP001600165"/>
    </source>
</evidence>
<reference evidence="1 2" key="1">
    <citation type="submission" date="2024-10" db="EMBL/GenBank/DDBJ databases">
        <authorList>
            <person name="Ratan Roy A."/>
            <person name="Morales Sandoval P.H."/>
            <person name="De Los Santos Villalobos S."/>
            <person name="Chakraborty S."/>
            <person name="Mukherjee J."/>
        </authorList>
    </citation>
    <scope>NUCLEOTIDE SEQUENCE [LARGE SCALE GENOMIC DNA]</scope>
    <source>
        <strain evidence="1 2">S1</strain>
    </source>
</reference>
<accession>A0ABW6IDV7</accession>
<keyword evidence="2" id="KW-1185">Reference proteome</keyword>
<name>A0ABW6IDV7_9CYAN</name>
<dbReference type="EMBL" id="JBHZOL010000064">
    <property type="protein sequence ID" value="MFE4106356.1"/>
    <property type="molecule type" value="Genomic_DNA"/>
</dbReference>
<dbReference type="RefSeq" id="WP_377964033.1">
    <property type="nucleotide sequence ID" value="NZ_JBHZOL010000064.1"/>
</dbReference>